<feature type="compositionally biased region" description="Basic residues" evidence="5">
    <location>
        <begin position="1022"/>
        <end position="1040"/>
    </location>
</feature>
<feature type="compositionally biased region" description="Polar residues" evidence="5">
    <location>
        <begin position="414"/>
        <end position="435"/>
    </location>
</feature>
<feature type="transmembrane region" description="Helical" evidence="6">
    <location>
        <begin position="165"/>
        <end position="184"/>
    </location>
</feature>
<dbReference type="OrthoDB" id="102260at2759"/>
<dbReference type="PANTHER" id="PTHR39469">
    <property type="entry name" value="CHROMOSOME 1, WHOLE GENOME SHOTGUN SEQUENCE"/>
    <property type="match status" value="1"/>
</dbReference>
<feature type="compositionally biased region" description="Polar residues" evidence="5">
    <location>
        <begin position="17"/>
        <end position="37"/>
    </location>
</feature>
<feature type="compositionally biased region" description="Polar residues" evidence="5">
    <location>
        <begin position="519"/>
        <end position="533"/>
    </location>
</feature>
<feature type="compositionally biased region" description="Basic and acidic residues" evidence="5">
    <location>
        <begin position="1099"/>
        <end position="1135"/>
    </location>
</feature>
<feature type="transmembrane region" description="Helical" evidence="6">
    <location>
        <begin position="109"/>
        <end position="133"/>
    </location>
</feature>
<dbReference type="InParanoid" id="A0A4S2ML80"/>
<keyword evidence="9" id="KW-1185">Reference proteome</keyword>
<evidence type="ECO:0000256" key="5">
    <source>
        <dbReference type="SAM" id="MobiDB-lite"/>
    </source>
</evidence>
<feature type="compositionally biased region" description="Low complexity" evidence="5">
    <location>
        <begin position="398"/>
        <end position="408"/>
    </location>
</feature>
<feature type="compositionally biased region" description="Low complexity" evidence="5">
    <location>
        <begin position="1"/>
        <end position="10"/>
    </location>
</feature>
<proteinExistence type="predicted"/>
<feature type="region of interest" description="Disordered" evidence="5">
    <location>
        <begin position="1083"/>
        <end position="1148"/>
    </location>
</feature>
<organism evidence="8 9">
    <name type="scientific">Ascodesmis nigricans</name>
    <dbReference type="NCBI Taxonomy" id="341454"/>
    <lineage>
        <taxon>Eukaryota</taxon>
        <taxon>Fungi</taxon>
        <taxon>Dikarya</taxon>
        <taxon>Ascomycota</taxon>
        <taxon>Pezizomycotina</taxon>
        <taxon>Pezizomycetes</taxon>
        <taxon>Pezizales</taxon>
        <taxon>Ascodesmidaceae</taxon>
        <taxon>Ascodesmis</taxon>
    </lineage>
</organism>
<feature type="compositionally biased region" description="Basic residues" evidence="5">
    <location>
        <begin position="1136"/>
        <end position="1148"/>
    </location>
</feature>
<feature type="region of interest" description="Disordered" evidence="5">
    <location>
        <begin position="375"/>
        <end position="441"/>
    </location>
</feature>
<keyword evidence="3 6" id="KW-1133">Transmembrane helix</keyword>
<feature type="compositionally biased region" description="Polar residues" evidence="5">
    <location>
        <begin position="471"/>
        <end position="481"/>
    </location>
</feature>
<gene>
    <name evidence="8" type="ORF">EX30DRAFT_343715</name>
</gene>
<evidence type="ECO:0000256" key="3">
    <source>
        <dbReference type="ARBA" id="ARBA00022989"/>
    </source>
</evidence>
<keyword evidence="4 6" id="KW-0472">Membrane</keyword>
<name>A0A4S2ML80_9PEZI</name>
<feature type="transmembrane region" description="Helical" evidence="6">
    <location>
        <begin position="140"/>
        <end position="159"/>
    </location>
</feature>
<feature type="domain" description="TM7S3/TM198-like" evidence="7">
    <location>
        <begin position="61"/>
        <end position="264"/>
    </location>
</feature>
<evidence type="ECO:0000256" key="4">
    <source>
        <dbReference type="ARBA" id="ARBA00023136"/>
    </source>
</evidence>
<accession>A0A4S2ML80</accession>
<feature type="compositionally biased region" description="Low complexity" evidence="5">
    <location>
        <begin position="943"/>
        <end position="977"/>
    </location>
</feature>
<dbReference type="Pfam" id="PF13886">
    <property type="entry name" value="TM7S3_TM198"/>
    <property type="match status" value="1"/>
</dbReference>
<feature type="compositionally biased region" description="Polar residues" evidence="5">
    <location>
        <begin position="720"/>
        <end position="741"/>
    </location>
</feature>
<dbReference type="STRING" id="341454.A0A4S2ML80"/>
<comment type="subcellular location">
    <subcellularLocation>
        <location evidence="1">Membrane</location>
        <topology evidence="1">Multi-pass membrane protein</topology>
    </subcellularLocation>
</comment>
<evidence type="ECO:0000256" key="2">
    <source>
        <dbReference type="ARBA" id="ARBA00022692"/>
    </source>
</evidence>
<feature type="region of interest" description="Disordered" evidence="5">
    <location>
        <begin position="458"/>
        <end position="481"/>
    </location>
</feature>
<protein>
    <recommendedName>
        <fullName evidence="7">TM7S3/TM198-like domain-containing protein</fullName>
    </recommendedName>
</protein>
<evidence type="ECO:0000256" key="1">
    <source>
        <dbReference type="ARBA" id="ARBA00004141"/>
    </source>
</evidence>
<feature type="region of interest" description="Disordered" evidence="5">
    <location>
        <begin position="671"/>
        <end position="691"/>
    </location>
</feature>
<dbReference type="EMBL" id="ML220148">
    <property type="protein sequence ID" value="TGZ77806.1"/>
    <property type="molecule type" value="Genomic_DNA"/>
</dbReference>
<keyword evidence="2 6" id="KW-0812">Transmembrane</keyword>
<reference evidence="8 9" key="1">
    <citation type="submission" date="2019-04" db="EMBL/GenBank/DDBJ databases">
        <title>Comparative genomics and transcriptomics to analyze fruiting body development in filamentous ascomycetes.</title>
        <authorList>
            <consortium name="DOE Joint Genome Institute"/>
            <person name="Lutkenhaus R."/>
            <person name="Traeger S."/>
            <person name="Breuer J."/>
            <person name="Kuo A."/>
            <person name="Lipzen A."/>
            <person name="Pangilinan J."/>
            <person name="Dilworth D."/>
            <person name="Sandor L."/>
            <person name="Poggeler S."/>
            <person name="Barry K."/>
            <person name="Grigoriev I.V."/>
            <person name="Nowrousian M."/>
        </authorList>
    </citation>
    <scope>NUCLEOTIDE SEQUENCE [LARGE SCALE GENOMIC DNA]</scope>
    <source>
        <strain evidence="8 9">CBS 389.68</strain>
    </source>
</reference>
<feature type="compositionally biased region" description="Pro residues" evidence="5">
    <location>
        <begin position="925"/>
        <end position="938"/>
    </location>
</feature>
<feature type="compositionally biased region" description="Basic and acidic residues" evidence="5">
    <location>
        <begin position="345"/>
        <end position="354"/>
    </location>
</feature>
<dbReference type="PANTHER" id="PTHR39469:SF1">
    <property type="entry name" value="DUF4203 DOMAIN-CONTAINING PROTEIN"/>
    <property type="match status" value="1"/>
</dbReference>
<feature type="compositionally biased region" description="Pro residues" evidence="5">
    <location>
        <begin position="771"/>
        <end position="786"/>
    </location>
</feature>
<feature type="region of interest" description="Disordered" evidence="5">
    <location>
        <begin position="277"/>
        <end position="296"/>
    </location>
</feature>
<evidence type="ECO:0000259" key="7">
    <source>
        <dbReference type="Pfam" id="PF13886"/>
    </source>
</evidence>
<evidence type="ECO:0000256" key="6">
    <source>
        <dbReference type="SAM" id="Phobius"/>
    </source>
</evidence>
<feature type="compositionally biased region" description="Low complexity" evidence="5">
    <location>
        <begin position="581"/>
        <end position="599"/>
    </location>
</feature>
<feature type="compositionally biased region" description="Polar residues" evidence="5">
    <location>
        <begin position="601"/>
        <end position="618"/>
    </location>
</feature>
<feature type="region of interest" description="Disordered" evidence="5">
    <location>
        <begin position="519"/>
        <end position="550"/>
    </location>
</feature>
<feature type="region of interest" description="Disordered" evidence="5">
    <location>
        <begin position="326"/>
        <end position="354"/>
    </location>
</feature>
<feature type="transmembrane region" description="Helical" evidence="6">
    <location>
        <begin position="191"/>
        <end position="209"/>
    </location>
</feature>
<feature type="transmembrane region" description="Helical" evidence="6">
    <location>
        <begin position="83"/>
        <end position="103"/>
    </location>
</feature>
<feature type="region of interest" description="Disordered" evidence="5">
    <location>
        <begin position="580"/>
        <end position="619"/>
    </location>
</feature>
<dbReference type="Proteomes" id="UP000298138">
    <property type="component" value="Unassembled WGS sequence"/>
</dbReference>
<evidence type="ECO:0000313" key="9">
    <source>
        <dbReference type="Proteomes" id="UP000298138"/>
    </source>
</evidence>
<sequence length="1148" mass="124690">MTATGTPTATETRKNEATSSIDARPSPTETGDVTTDPSARPVYSGGLPLRPKITPASIIAGIFMTILGFLCCGAGVKVKRLHIFLSTAFLCAAGVTALIVYAMDPPVKSAVFVGYVIAAIATGFTCGGLACIFPEVTENLACLFGGFALSMWILCLKPGGLIEPVYGKVIVITAISIVILALSFHRITKPYVLIFSLSVGGAVVGVLGIDCFSRAGLKEMWIYLWELNEAIFPYETNTYPHTRGIKIELGIVVVAALVGVLSQVKLWAIVETRRNEKEAQRQQRDGEAKITDEETGRRIKMMNEQERKEWEEKHRVLSVEEMAVNDGNGSDIVSDDSTAVGGVEPKIDSCGADKRGEGSIYQLLADRDGPRKIRSQAVKGESSGSTVLRIPSEFKRNSSTSDQSASAVSRRESGQTSNSTAPTSDERPAQTSTPSPYVIPPLPFQLRRALSEGTQKTPNAIGLAMPEPATLRNSATSTSGNVLGLSRRSFIGNDTPASIFDSAQRDDWPLRNNMPVNINGRHSCTGSSSSIGTEKNGLGENSPANTLPPMGVFSRPGSPEVRTSFLDTVDERLSSALSVEPSTLDDTTTIPTVSTTAPDSTELTNSSPPSTGSKNLIRSGTPLLDDILTGPTPKAKHISAALSMKANAEEIKPETQCSHIVKVYRTNEWAKHLSQAEPPEPDDLDRKHDSTELPAPLDIESLQQTGEYQPPPAVRGVSNPKPTFPTSISQDHHTSSLTSGCTAPPRTPAAFDIRANNALSPPQRLHRRLPKPLPPSSRPISPPIPTCTPSRLSFTQPQSNETLMSKRTSIIRNRNSLTFEQLQRPASTGPLISDIPPQPLRQRSQSFAYPPASRAQSPIYPSISGSRPESRAHSPIYPPPPGGALSRATSPIYPSASSRAHSPLYPMPPPARAQTPIYPSRPYSPLYPPNRGPSPQLYPPAGRAQSSLYQQQQPASPLSPRSPPRSSSTSTLRSHLPLSDDVPLALRQQQLLAQSRLHSPSPTNKLIPPRRNSSTPNFFPHRQQKKPPQRLRHSTHRRAPTSHPVIPEHHEAPDPSPPIISTSTPTLPTTITEGNNIQRAMTPVGVGPIPTQTSSLPSDEEKKERERERKEKEKEKRDDERAMRMRDEGMQELHREHLRRLQRRAKAV</sequence>
<evidence type="ECO:0000313" key="8">
    <source>
        <dbReference type="EMBL" id="TGZ77806.1"/>
    </source>
</evidence>
<feature type="region of interest" description="Disordered" evidence="5">
    <location>
        <begin position="994"/>
        <end position="1061"/>
    </location>
</feature>
<feature type="region of interest" description="Disordered" evidence="5">
    <location>
        <begin position="820"/>
        <end position="977"/>
    </location>
</feature>
<dbReference type="InterPro" id="IPR025256">
    <property type="entry name" value="TM7S3/TM198-like_dom"/>
</dbReference>
<feature type="region of interest" description="Disordered" evidence="5">
    <location>
        <begin position="1"/>
        <end position="39"/>
    </location>
</feature>
<feature type="region of interest" description="Disordered" evidence="5">
    <location>
        <begin position="706"/>
        <end position="806"/>
    </location>
</feature>
<dbReference type="AlphaFoldDB" id="A0A4S2ML80"/>
<dbReference type="GO" id="GO:0016020">
    <property type="term" value="C:membrane"/>
    <property type="evidence" value="ECO:0007669"/>
    <property type="project" value="UniProtKB-SubCell"/>
</dbReference>
<feature type="compositionally biased region" description="Polar residues" evidence="5">
    <location>
        <begin position="792"/>
        <end position="806"/>
    </location>
</feature>
<feature type="transmembrane region" description="Helical" evidence="6">
    <location>
        <begin position="53"/>
        <end position="76"/>
    </location>
</feature>